<dbReference type="Gene3D" id="3.40.1110.10">
    <property type="entry name" value="Calcium-transporting ATPase, cytoplasmic domain N"/>
    <property type="match status" value="1"/>
</dbReference>
<dbReference type="SFLD" id="SFLDG00002">
    <property type="entry name" value="C1.7:_P-type_atpase_like"/>
    <property type="match status" value="1"/>
</dbReference>
<dbReference type="InterPro" id="IPR018303">
    <property type="entry name" value="ATPase_P-typ_P_site"/>
</dbReference>
<accession>A0A8B9TI73</accession>
<dbReference type="Gene3D" id="3.40.50.1000">
    <property type="entry name" value="HAD superfamily/HAD-like"/>
    <property type="match status" value="2"/>
</dbReference>
<evidence type="ECO:0000256" key="6">
    <source>
        <dbReference type="ARBA" id="ARBA00022723"/>
    </source>
</evidence>
<dbReference type="InterPro" id="IPR006068">
    <property type="entry name" value="ATPase_P-typ_cation-transptr_C"/>
</dbReference>
<keyword evidence="6" id="KW-0479">Metal-binding</keyword>
<dbReference type="FunFam" id="3.40.50.1000:FF:000001">
    <property type="entry name" value="Phospholipid-transporting ATPase IC"/>
    <property type="match status" value="1"/>
</dbReference>
<dbReference type="GO" id="GO:0005794">
    <property type="term" value="C:Golgi apparatus"/>
    <property type="evidence" value="ECO:0007669"/>
    <property type="project" value="UniProtKB-SubCell"/>
</dbReference>
<feature type="domain" description="Cation-transporting P-type ATPase C-terminal" evidence="20">
    <location>
        <begin position="632"/>
        <end position="679"/>
    </location>
</feature>
<feature type="transmembrane region" description="Helical" evidence="18">
    <location>
        <begin position="28"/>
        <end position="46"/>
    </location>
</feature>
<dbReference type="SUPFAM" id="SSF81660">
    <property type="entry name" value="Metal cation-transporting ATPase, ATP-binding domain N"/>
    <property type="match status" value="1"/>
</dbReference>
<evidence type="ECO:0000256" key="12">
    <source>
        <dbReference type="ARBA" id="ARBA00022989"/>
    </source>
</evidence>
<dbReference type="Pfam" id="PF00122">
    <property type="entry name" value="E1-E2_ATPase"/>
    <property type="match status" value="1"/>
</dbReference>
<dbReference type="GO" id="GO:0005524">
    <property type="term" value="F:ATP binding"/>
    <property type="evidence" value="ECO:0007669"/>
    <property type="project" value="UniProtKB-KW"/>
</dbReference>
<keyword evidence="8 18" id="KW-0106">Calcium</keyword>
<dbReference type="Gene3D" id="2.70.150.10">
    <property type="entry name" value="Calcium-transporting ATPase, cytoplasmic transduction domain A"/>
    <property type="match status" value="1"/>
</dbReference>
<evidence type="ECO:0000259" key="20">
    <source>
        <dbReference type="Pfam" id="PF00689"/>
    </source>
</evidence>
<reference evidence="22" key="3">
    <citation type="submission" date="2025-09" db="UniProtKB">
        <authorList>
            <consortium name="Ensembl"/>
        </authorList>
    </citation>
    <scope>IDENTIFICATION</scope>
</reference>
<dbReference type="PRINTS" id="PR00119">
    <property type="entry name" value="CATATPASE"/>
</dbReference>
<dbReference type="NCBIfam" id="TIGR01494">
    <property type="entry name" value="ATPase_P-type"/>
    <property type="match status" value="2"/>
</dbReference>
<comment type="similarity">
    <text evidence="2 18">Belongs to the cation transport ATPase (P-type) (TC 3.A.3) family. Type IIA subfamily.</text>
</comment>
<keyword evidence="4 18" id="KW-0109">Calcium transport</keyword>
<dbReference type="SFLD" id="SFLDF00027">
    <property type="entry name" value="p-type_atpase"/>
    <property type="match status" value="1"/>
</dbReference>
<dbReference type="Proteomes" id="UP000694400">
    <property type="component" value="Chromosome 2"/>
</dbReference>
<proteinExistence type="inferred from homology"/>
<comment type="catalytic activity">
    <reaction evidence="16">
        <text>Ca(2+)(in) + ATP + H2O = Ca(2+)(out) + ADP + phosphate + H(+)</text>
        <dbReference type="Rhea" id="RHEA:18105"/>
        <dbReference type="ChEBI" id="CHEBI:15377"/>
        <dbReference type="ChEBI" id="CHEBI:15378"/>
        <dbReference type="ChEBI" id="CHEBI:29108"/>
        <dbReference type="ChEBI" id="CHEBI:30616"/>
        <dbReference type="ChEBI" id="CHEBI:43474"/>
        <dbReference type="ChEBI" id="CHEBI:456216"/>
        <dbReference type="EC" id="7.2.2.10"/>
    </reaction>
    <physiologicalReaction direction="left-to-right" evidence="16">
        <dbReference type="Rhea" id="RHEA:18106"/>
    </physiologicalReaction>
</comment>
<dbReference type="AlphaFoldDB" id="A0A8B9TI73"/>
<dbReference type="FunFam" id="2.70.150.10:FF:000008">
    <property type="entry name" value="Calcium-transporting ATPase"/>
    <property type="match status" value="1"/>
</dbReference>
<feature type="transmembrane region" description="Helical" evidence="18">
    <location>
        <begin position="217"/>
        <end position="233"/>
    </location>
</feature>
<keyword evidence="15 18" id="KW-0472">Membrane</keyword>
<evidence type="ECO:0000313" key="22">
    <source>
        <dbReference type="Ensembl" id="ENSAPLP00020020754.1"/>
    </source>
</evidence>
<evidence type="ECO:0000256" key="1">
    <source>
        <dbReference type="ARBA" id="ARBA00004166"/>
    </source>
</evidence>
<dbReference type="InterPro" id="IPR059000">
    <property type="entry name" value="ATPase_P-type_domA"/>
</dbReference>
<evidence type="ECO:0000256" key="2">
    <source>
        <dbReference type="ARBA" id="ARBA00005675"/>
    </source>
</evidence>
<evidence type="ECO:0000256" key="10">
    <source>
        <dbReference type="ARBA" id="ARBA00022842"/>
    </source>
</evidence>
<comment type="catalytic activity">
    <reaction evidence="17">
        <text>Mn(2+)(in) + ATP + H2O = Mn(2+)(out) + ADP + phosphate + H(+)</text>
        <dbReference type="Rhea" id="RHEA:66820"/>
        <dbReference type="ChEBI" id="CHEBI:15377"/>
        <dbReference type="ChEBI" id="CHEBI:15378"/>
        <dbReference type="ChEBI" id="CHEBI:29035"/>
        <dbReference type="ChEBI" id="CHEBI:30616"/>
        <dbReference type="ChEBI" id="CHEBI:43474"/>
        <dbReference type="ChEBI" id="CHEBI:456216"/>
    </reaction>
    <physiologicalReaction direction="left-to-right" evidence="17">
        <dbReference type="Rhea" id="RHEA:66821"/>
    </physiologicalReaction>
</comment>
<keyword evidence="11" id="KW-1278">Translocase</keyword>
<dbReference type="GO" id="GO:0005388">
    <property type="term" value="F:P-type calcium transporter activity"/>
    <property type="evidence" value="ECO:0007669"/>
    <property type="project" value="UniProtKB-EC"/>
</dbReference>
<dbReference type="InterPro" id="IPR036412">
    <property type="entry name" value="HAD-like_sf"/>
</dbReference>
<dbReference type="Ensembl" id="ENSAPLT00020022418.1">
    <property type="protein sequence ID" value="ENSAPLP00020020754.1"/>
    <property type="gene ID" value="ENSAPLG00020012640.1"/>
</dbReference>
<keyword evidence="10" id="KW-0460">Magnesium</keyword>
<evidence type="ECO:0000256" key="11">
    <source>
        <dbReference type="ARBA" id="ARBA00022967"/>
    </source>
</evidence>
<dbReference type="PRINTS" id="PR00121">
    <property type="entry name" value="NAKATPASE"/>
</dbReference>
<dbReference type="Pfam" id="PF00689">
    <property type="entry name" value="Cation_ATPase_C"/>
    <property type="match status" value="2"/>
</dbReference>
<dbReference type="SUPFAM" id="SSF56784">
    <property type="entry name" value="HAD-like"/>
    <property type="match status" value="1"/>
</dbReference>
<feature type="transmembrane region" description="Helical" evidence="18">
    <location>
        <begin position="748"/>
        <end position="770"/>
    </location>
</feature>
<sequence length="796" mass="86978">MIQRAFHGWNEFDISEDEPLWKKYISQFINPLIMLLLASAVISVLMHQFDDAVSITAILIVVTVAFVQEYRSEKSLEELSKLVPPECHCVREGRVEHTLARDLVPGDTVCLSVGDRVPADLRLFEAADLSIDESSLTGETAPCSKSIAPQPAATNGDLTSRSNIAFMGTLVRCGKAKGIVIGTGENSEFGEVFKMMQAEEAPKTPLQKSMDLLGKQLSLYSFGIIGVIMLVGWLQGKHILDMFTIGLALGVMRMVKKRAIVKKLPIVETLGCCNVICSDKTGTLTKNEMTVTHIFTSDGQHAEVTGVGYNRFGEVMLDGEVIHGYNNPSISKIVEAGCVCNDAVIRNNTLMGKPTEGALIALAMKMGLDGIQEDYVRKAEYPFSSEQKWMAVKCDKPEVCFMKGAYEQVIKYCTSYNCKGQTLPLAQQQREQYQQEKTSMGSAGLRVLALASGPELGQLTFLGLVGIVDPPRTGVKEAVTTLIMSGVAIKMITGDSQETAVAIGMNSPLLFIFHLFSVLVAVFYRASPRHKLKIIKSLQNNGAVVAMTGDGVNDAVALKAADIGVAMGQTGTDVCKEAADMILVDDDFQTIMSAIEEGKGIYNNIKNFVRFQLSTSIAALTLISLATLMNFPNPLNAMQILWINIIMDGPPAQSLGVEPVDKDVIQKPPRNLKDNNVITPRDTTMTFTCFVFFDMFNALSSRSQTKSVFEIGLCSNKMFCYAVLGSIMGQLLVIYFPPLQKVFQTESLSILDLLFLLGLTSSVCIVTEIIKKFERSKEKIQKRGSSSSSTSSFLDV</sequence>
<feature type="transmembrane region" description="Helical" evidence="18">
    <location>
        <begin position="608"/>
        <end position="629"/>
    </location>
</feature>
<dbReference type="InterPro" id="IPR001757">
    <property type="entry name" value="P_typ_ATPase"/>
</dbReference>
<evidence type="ECO:0000256" key="15">
    <source>
        <dbReference type="ARBA" id="ARBA00023136"/>
    </source>
</evidence>
<comment type="subcellular location">
    <subcellularLocation>
        <location evidence="1">Golgi apparatus</location>
        <location evidence="1">trans-Golgi network membrane</location>
        <topology evidence="1">Multi-pass membrane protein</topology>
    </subcellularLocation>
    <subcellularLocation>
        <location evidence="18">Membrane</location>
        <topology evidence="18">Multi-pass membrane protein</topology>
    </subcellularLocation>
</comment>
<dbReference type="InterPro" id="IPR023214">
    <property type="entry name" value="HAD_sf"/>
</dbReference>
<feature type="transmembrane region" description="Helical" evidence="18">
    <location>
        <begin position="719"/>
        <end position="736"/>
    </location>
</feature>
<evidence type="ECO:0000256" key="5">
    <source>
        <dbReference type="ARBA" id="ARBA00022692"/>
    </source>
</evidence>
<evidence type="ECO:0000256" key="8">
    <source>
        <dbReference type="ARBA" id="ARBA00022837"/>
    </source>
</evidence>
<dbReference type="Gene3D" id="1.20.1110.10">
    <property type="entry name" value="Calcium-transporting ATPase, transmembrane domain"/>
    <property type="match status" value="4"/>
</dbReference>
<keyword evidence="7 18" id="KW-0547">Nucleotide-binding</keyword>
<keyword evidence="12 18" id="KW-1133">Transmembrane helix</keyword>
<keyword evidence="13" id="KW-0333">Golgi apparatus</keyword>
<comment type="function">
    <text evidence="18">Catalyzes the hydrolysis of ATP coupled with the transport of calcium.</text>
</comment>
<dbReference type="PROSITE" id="PS00154">
    <property type="entry name" value="ATPASE_E1_E2"/>
    <property type="match status" value="1"/>
</dbReference>
<evidence type="ECO:0000313" key="23">
    <source>
        <dbReference type="Proteomes" id="UP000694400"/>
    </source>
</evidence>
<evidence type="ECO:0000256" key="4">
    <source>
        <dbReference type="ARBA" id="ARBA00022568"/>
    </source>
</evidence>
<dbReference type="InterPro" id="IPR006413">
    <property type="entry name" value="P-type_ATPase_IIA_PMR1"/>
</dbReference>
<reference evidence="22" key="1">
    <citation type="submission" date="2019-08" db="EMBL/GenBank/DDBJ databases">
        <title>Three high-quality genomes provides insights into domestication of ducks.</title>
        <authorList>
            <person name="Hou Z.C."/>
            <person name="Zhu F."/>
            <person name="Yin Z.T."/>
            <person name="Zhang F."/>
        </authorList>
    </citation>
    <scope>NUCLEOTIDE SEQUENCE [LARGE SCALE GENOMIC DNA]</scope>
</reference>
<dbReference type="Pfam" id="PF00690">
    <property type="entry name" value="Cation_ATPase_N"/>
    <property type="match status" value="1"/>
</dbReference>
<evidence type="ECO:0000256" key="18">
    <source>
        <dbReference type="RuleBase" id="RU361146"/>
    </source>
</evidence>
<comment type="caution">
    <text evidence="18">Lacks conserved residue(s) required for the propagation of feature annotation.</text>
</comment>
<dbReference type="GO" id="GO:0016020">
    <property type="term" value="C:membrane"/>
    <property type="evidence" value="ECO:0007669"/>
    <property type="project" value="UniProtKB-SubCell"/>
</dbReference>
<protein>
    <recommendedName>
        <fullName evidence="18">Calcium-transporting ATPase</fullName>
        <ecNumber evidence="18">7.2.2.10</ecNumber>
    </recommendedName>
</protein>
<evidence type="ECO:0000256" key="3">
    <source>
        <dbReference type="ARBA" id="ARBA00022448"/>
    </source>
</evidence>
<dbReference type="SUPFAM" id="SSF81665">
    <property type="entry name" value="Calcium ATPase, transmembrane domain M"/>
    <property type="match status" value="1"/>
</dbReference>
<keyword evidence="14 18" id="KW-0406">Ion transport</keyword>
<keyword evidence="3 18" id="KW-0813">Transport</keyword>
<name>A0A8B9TI73_ANAPL</name>
<feature type="transmembrane region" description="Helical" evidence="18">
    <location>
        <begin position="683"/>
        <end position="699"/>
    </location>
</feature>
<evidence type="ECO:0000256" key="14">
    <source>
        <dbReference type="ARBA" id="ARBA00023065"/>
    </source>
</evidence>
<dbReference type="InterPro" id="IPR023299">
    <property type="entry name" value="ATPase_P-typ_cyto_dom_N"/>
</dbReference>
<dbReference type="SFLD" id="SFLDS00003">
    <property type="entry name" value="Haloacid_Dehalogenase"/>
    <property type="match status" value="1"/>
</dbReference>
<evidence type="ECO:0000256" key="9">
    <source>
        <dbReference type="ARBA" id="ARBA00022840"/>
    </source>
</evidence>
<dbReference type="InterPro" id="IPR004014">
    <property type="entry name" value="ATPase_P-typ_cation-transptr_N"/>
</dbReference>
<evidence type="ECO:0000256" key="13">
    <source>
        <dbReference type="ARBA" id="ARBA00023034"/>
    </source>
</evidence>
<dbReference type="InterPro" id="IPR023298">
    <property type="entry name" value="ATPase_P-typ_TM_dom_sf"/>
</dbReference>
<evidence type="ECO:0000256" key="16">
    <source>
        <dbReference type="ARBA" id="ARBA00047282"/>
    </source>
</evidence>
<evidence type="ECO:0000256" key="7">
    <source>
        <dbReference type="ARBA" id="ARBA00022741"/>
    </source>
</evidence>
<dbReference type="NCBIfam" id="TIGR01522">
    <property type="entry name" value="ATPase-IIA2_Ca"/>
    <property type="match status" value="1"/>
</dbReference>
<dbReference type="EC" id="7.2.2.10" evidence="18"/>
<dbReference type="FunFam" id="3.40.1110.10:FF:000006">
    <property type="entry name" value="Calcium-transporting ATPase"/>
    <property type="match status" value="1"/>
</dbReference>
<feature type="domain" description="Cation-transporting P-type ATPase C-terminal" evidence="20">
    <location>
        <begin position="683"/>
        <end position="773"/>
    </location>
</feature>
<evidence type="ECO:0000259" key="21">
    <source>
        <dbReference type="Pfam" id="PF00690"/>
    </source>
</evidence>
<dbReference type="GO" id="GO:0016887">
    <property type="term" value="F:ATP hydrolysis activity"/>
    <property type="evidence" value="ECO:0007669"/>
    <property type="project" value="InterPro"/>
</dbReference>
<evidence type="ECO:0000256" key="17">
    <source>
        <dbReference type="ARBA" id="ARBA00047330"/>
    </source>
</evidence>
<dbReference type="PANTHER" id="PTHR42861">
    <property type="entry name" value="CALCIUM-TRANSPORTING ATPASE"/>
    <property type="match status" value="1"/>
</dbReference>
<dbReference type="InterPro" id="IPR044492">
    <property type="entry name" value="P_typ_ATPase_HD_dom"/>
</dbReference>
<reference evidence="22" key="2">
    <citation type="submission" date="2025-08" db="UniProtKB">
        <authorList>
            <consortium name="Ensembl"/>
        </authorList>
    </citation>
    <scope>IDENTIFICATION</scope>
</reference>
<feature type="domain" description="P-type ATPase A" evidence="19">
    <location>
        <begin position="82"/>
        <end position="197"/>
    </location>
</feature>
<keyword evidence="5 18" id="KW-0812">Transmembrane</keyword>
<keyword evidence="9 18" id="KW-0067">ATP-binding</keyword>
<feature type="transmembrane region" description="Helical" evidence="18">
    <location>
        <begin position="509"/>
        <end position="526"/>
    </location>
</feature>
<dbReference type="GO" id="GO:0046872">
    <property type="term" value="F:metal ion binding"/>
    <property type="evidence" value="ECO:0007669"/>
    <property type="project" value="UniProtKB-KW"/>
</dbReference>
<feature type="domain" description="Cation-transporting P-type ATPase N-terminal" evidence="21">
    <location>
        <begin position="4"/>
        <end position="43"/>
    </location>
</feature>
<organism evidence="22 23">
    <name type="scientific">Anas platyrhynchos</name>
    <name type="common">Mallard</name>
    <name type="synonym">Anas boschas</name>
    <dbReference type="NCBI Taxonomy" id="8839"/>
    <lineage>
        <taxon>Eukaryota</taxon>
        <taxon>Metazoa</taxon>
        <taxon>Chordata</taxon>
        <taxon>Craniata</taxon>
        <taxon>Vertebrata</taxon>
        <taxon>Euteleostomi</taxon>
        <taxon>Archelosauria</taxon>
        <taxon>Archosauria</taxon>
        <taxon>Dinosauria</taxon>
        <taxon>Saurischia</taxon>
        <taxon>Theropoda</taxon>
        <taxon>Coelurosauria</taxon>
        <taxon>Aves</taxon>
        <taxon>Neognathae</taxon>
        <taxon>Galloanserae</taxon>
        <taxon>Anseriformes</taxon>
        <taxon>Anatidae</taxon>
        <taxon>Anatinae</taxon>
        <taxon>Anas</taxon>
    </lineage>
</organism>
<evidence type="ECO:0000259" key="19">
    <source>
        <dbReference type="Pfam" id="PF00122"/>
    </source>
</evidence>
<dbReference type="InterPro" id="IPR008250">
    <property type="entry name" value="ATPase_P-typ_transduc_dom_A_sf"/>
</dbReference>
<dbReference type="Pfam" id="PF13246">
    <property type="entry name" value="Cation_ATPase"/>
    <property type="match status" value="1"/>
</dbReference>
<dbReference type="SUPFAM" id="SSF81653">
    <property type="entry name" value="Calcium ATPase, transduction domain A"/>
    <property type="match status" value="1"/>
</dbReference>